<dbReference type="PROSITE" id="PS00099">
    <property type="entry name" value="THIOLASE_3"/>
    <property type="match status" value="1"/>
</dbReference>
<feature type="domain" description="Thiolase N-terminal" evidence="5">
    <location>
        <begin position="275"/>
        <end position="574"/>
    </location>
</feature>
<reference evidence="7 8" key="2">
    <citation type="submission" date="2018-11" db="EMBL/GenBank/DDBJ databases">
        <authorList>
            <consortium name="Pathogen Informatics"/>
        </authorList>
    </citation>
    <scope>NUCLEOTIDE SEQUENCE [LARGE SCALE GENOMIC DNA]</scope>
    <source>
        <strain evidence="7 8">NST_G2</strain>
    </source>
</reference>
<reference evidence="9" key="1">
    <citation type="submission" date="2016-06" db="UniProtKB">
        <authorList>
            <consortium name="WormBaseParasite"/>
        </authorList>
    </citation>
    <scope>IDENTIFICATION</scope>
</reference>
<evidence type="ECO:0000256" key="2">
    <source>
        <dbReference type="ARBA" id="ARBA00010982"/>
    </source>
</evidence>
<dbReference type="Gene3D" id="3.40.47.10">
    <property type="match status" value="1"/>
</dbReference>
<proteinExistence type="inferred from homology"/>
<evidence type="ECO:0000256" key="1">
    <source>
        <dbReference type="ARBA" id="ARBA00005189"/>
    </source>
</evidence>
<accession>A0A183SQE0</accession>
<dbReference type="PANTHER" id="PTHR18919">
    <property type="entry name" value="ACETYL-COA C-ACYLTRANSFERASE"/>
    <property type="match status" value="1"/>
</dbReference>
<keyword evidence="4" id="KW-0012">Acyltransferase</keyword>
<protein>
    <submittedName>
        <fullName evidence="9">Thiolase_C domain-containing protein</fullName>
    </submittedName>
</protein>
<evidence type="ECO:0000313" key="7">
    <source>
        <dbReference type="EMBL" id="VDL92823.1"/>
    </source>
</evidence>
<dbReference type="Pfam" id="PF00108">
    <property type="entry name" value="Thiolase_N"/>
    <property type="match status" value="1"/>
</dbReference>
<evidence type="ECO:0000313" key="8">
    <source>
        <dbReference type="Proteomes" id="UP000275846"/>
    </source>
</evidence>
<dbReference type="InterPro" id="IPR020613">
    <property type="entry name" value="Thiolase_CS"/>
</dbReference>
<dbReference type="WBParaSite" id="SSLN_0000664001-mRNA-1">
    <property type="protein sequence ID" value="SSLN_0000664001-mRNA-1"/>
    <property type="gene ID" value="SSLN_0000664001"/>
</dbReference>
<evidence type="ECO:0000256" key="4">
    <source>
        <dbReference type="ARBA" id="ARBA00023315"/>
    </source>
</evidence>
<dbReference type="PROSITE" id="PS00098">
    <property type="entry name" value="THIOLASE_1"/>
    <property type="match status" value="1"/>
</dbReference>
<dbReference type="NCBIfam" id="TIGR01930">
    <property type="entry name" value="AcCoA-C-Actrans"/>
    <property type="match status" value="1"/>
</dbReference>
<feature type="domain" description="Thiolase C-terminal" evidence="6">
    <location>
        <begin position="585"/>
        <end position="718"/>
    </location>
</feature>
<dbReference type="AlphaFoldDB" id="A0A183SQE0"/>
<dbReference type="SUPFAM" id="SSF53901">
    <property type="entry name" value="Thiolase-like"/>
    <property type="match status" value="2"/>
</dbReference>
<dbReference type="InterPro" id="IPR016039">
    <property type="entry name" value="Thiolase-like"/>
</dbReference>
<dbReference type="InterPro" id="IPR020617">
    <property type="entry name" value="Thiolase_C"/>
</dbReference>
<evidence type="ECO:0000259" key="6">
    <source>
        <dbReference type="Pfam" id="PF02803"/>
    </source>
</evidence>
<evidence type="ECO:0000259" key="5">
    <source>
        <dbReference type="Pfam" id="PF00108"/>
    </source>
</evidence>
<dbReference type="STRING" id="70667.A0A183SQE0"/>
<comment type="pathway">
    <text evidence="1">Lipid metabolism.</text>
</comment>
<dbReference type="EMBL" id="UYSU01033690">
    <property type="protein sequence ID" value="VDL92823.1"/>
    <property type="molecule type" value="Genomic_DNA"/>
</dbReference>
<evidence type="ECO:0000313" key="9">
    <source>
        <dbReference type="WBParaSite" id="SSLN_0000664001-mRNA-1"/>
    </source>
</evidence>
<dbReference type="Proteomes" id="UP000275846">
    <property type="component" value="Unassembled WGS sequence"/>
</dbReference>
<comment type="similarity">
    <text evidence="2">Belongs to the thiolase-like superfamily. Thiolase family.</text>
</comment>
<gene>
    <name evidence="7" type="ORF">SSLN_LOCUS6438</name>
</gene>
<dbReference type="Pfam" id="PF02803">
    <property type="entry name" value="Thiolase_C"/>
    <property type="match status" value="1"/>
</dbReference>
<dbReference type="InterPro" id="IPR020616">
    <property type="entry name" value="Thiolase_N"/>
</dbReference>
<dbReference type="GO" id="GO:0003988">
    <property type="term" value="F:acetyl-CoA C-acyltransferase activity"/>
    <property type="evidence" value="ECO:0007669"/>
    <property type="project" value="UniProtKB-ARBA"/>
</dbReference>
<dbReference type="InterPro" id="IPR020610">
    <property type="entry name" value="Thiolase_AS"/>
</dbReference>
<dbReference type="InterPro" id="IPR002155">
    <property type="entry name" value="Thiolase"/>
</dbReference>
<keyword evidence="8" id="KW-1185">Reference proteome</keyword>
<sequence length="733" mass="76740">MAVVVLGVSVVIENQRRVAALSKFAIISARLAPWKKPGVGSQCKYRDPTTTTWEHRCTRPCLPTLSFCAAHLVQSRPPVSISTSVEAGPPEPCPDILKDEEGAAESAALLSKQSRNVTGDCSVKRPAGSKQLARKNSSTRLRLLSDNMFMSTSGTATTCNVGSAAYAKTADVQLPPQQYLFRRCGGGPGNACMEPVIAWSSSTRCRLHAEPEPLWQDPLTAVYDDINGAAELAELKPSTNFAALVTFLNNSRPPVPPVFAGVHCLMKESYSPTDVLVIAGCRTPMGRFCGSLACLSAHELGGHAIAGCIKRGVAQFPNVSEAELISHLTEVIMGQVYTAGGGQNPARRAAVAAGLPYCVPAWGVNMLCASGLKAICQCALDLQSNGGVGIAGGQESMSRCPHMTPAGGSLRRAGGGGNAQNLPVFGDFRLVDSLVIDGLEDAFSGHLMGDTAENLAHRFKISREQQDAFAFASQMKCKEAMDRGLFSAEIIPVSRLSSFDSKKSAVVTTNASRVVSSHLLLADEPPRPQTTIESLARLKPAFTNNLPAGHLGTVTAGNSSSLTDGAAAVLLCRADLAIEMGVKCPLGRLVGWHQIGCEPDVMGIGPVSAIKALLKKISWTIDDVNLFELNEAFAAQSVAVIESLGLPKDRVNVCGGAIALGHPLGCSGARILVTLLYGLHRLAHEASTSGVDAGAGRRLRGVAALCVGGGMGLAAAVEVLCDQLSADCCLLNA</sequence>
<organism evidence="9">
    <name type="scientific">Schistocephalus solidus</name>
    <name type="common">Tapeworm</name>
    <dbReference type="NCBI Taxonomy" id="70667"/>
    <lineage>
        <taxon>Eukaryota</taxon>
        <taxon>Metazoa</taxon>
        <taxon>Spiralia</taxon>
        <taxon>Lophotrochozoa</taxon>
        <taxon>Platyhelminthes</taxon>
        <taxon>Cestoda</taxon>
        <taxon>Eucestoda</taxon>
        <taxon>Diphyllobothriidea</taxon>
        <taxon>Diphyllobothriidae</taxon>
        <taxon>Schistocephalus</taxon>
    </lineage>
</organism>
<dbReference type="OrthoDB" id="5404651at2759"/>
<name>A0A183SQE0_SCHSO</name>
<dbReference type="PROSITE" id="PS00737">
    <property type="entry name" value="THIOLASE_2"/>
    <property type="match status" value="1"/>
</dbReference>
<dbReference type="PANTHER" id="PTHR18919:SF107">
    <property type="entry name" value="ACETYL-COA ACETYLTRANSFERASE, CYTOSOLIC"/>
    <property type="match status" value="1"/>
</dbReference>
<keyword evidence="3" id="KW-0808">Transferase</keyword>
<dbReference type="InterPro" id="IPR020615">
    <property type="entry name" value="Thiolase_acyl_enz_int_AS"/>
</dbReference>
<evidence type="ECO:0000256" key="3">
    <source>
        <dbReference type="ARBA" id="ARBA00022679"/>
    </source>
</evidence>
<dbReference type="CDD" id="cd00751">
    <property type="entry name" value="thiolase"/>
    <property type="match status" value="1"/>
</dbReference>